<keyword evidence="12 13" id="KW-0472">Membrane</keyword>
<keyword evidence="15" id="KW-1185">Reference proteome</keyword>
<dbReference type="GO" id="GO:0005789">
    <property type="term" value="C:endoplasmic reticulum membrane"/>
    <property type="evidence" value="ECO:0007669"/>
    <property type="project" value="UniProtKB-SubCell"/>
</dbReference>
<dbReference type="EMBL" id="JAQQBR010002025">
    <property type="protein sequence ID" value="KAK0158044.1"/>
    <property type="molecule type" value="Genomic_DNA"/>
</dbReference>
<dbReference type="Proteomes" id="UP001168972">
    <property type="component" value="Unassembled WGS sequence"/>
</dbReference>
<keyword evidence="13" id="KW-0812">Transmembrane</keyword>
<keyword evidence="9" id="KW-0560">Oxidoreductase</keyword>
<keyword evidence="7" id="KW-0256">Endoplasmic reticulum</keyword>
<evidence type="ECO:0000313" key="15">
    <source>
        <dbReference type="Proteomes" id="UP001168972"/>
    </source>
</evidence>
<keyword evidence="13" id="KW-1133">Transmembrane helix</keyword>
<organism evidence="14 15">
    <name type="scientific">Microctonus hyperodae</name>
    <name type="common">Parasitoid wasp</name>
    <dbReference type="NCBI Taxonomy" id="165561"/>
    <lineage>
        <taxon>Eukaryota</taxon>
        <taxon>Metazoa</taxon>
        <taxon>Ecdysozoa</taxon>
        <taxon>Arthropoda</taxon>
        <taxon>Hexapoda</taxon>
        <taxon>Insecta</taxon>
        <taxon>Pterygota</taxon>
        <taxon>Neoptera</taxon>
        <taxon>Endopterygota</taxon>
        <taxon>Hymenoptera</taxon>
        <taxon>Apocrita</taxon>
        <taxon>Ichneumonoidea</taxon>
        <taxon>Braconidae</taxon>
        <taxon>Euphorinae</taxon>
        <taxon>Microctonus</taxon>
    </lineage>
</organism>
<dbReference type="GO" id="GO:0004497">
    <property type="term" value="F:monooxygenase activity"/>
    <property type="evidence" value="ECO:0007669"/>
    <property type="project" value="UniProtKB-KW"/>
</dbReference>
<dbReference type="PANTHER" id="PTHR24292:SF54">
    <property type="entry name" value="CYP9F3-RELATED"/>
    <property type="match status" value="1"/>
</dbReference>
<feature type="transmembrane region" description="Helical" evidence="13">
    <location>
        <begin position="6"/>
        <end position="24"/>
    </location>
</feature>
<evidence type="ECO:0000256" key="5">
    <source>
        <dbReference type="ARBA" id="ARBA00022617"/>
    </source>
</evidence>
<dbReference type="GO" id="GO:0005506">
    <property type="term" value="F:iron ion binding"/>
    <property type="evidence" value="ECO:0007669"/>
    <property type="project" value="InterPro"/>
</dbReference>
<evidence type="ECO:0000256" key="12">
    <source>
        <dbReference type="ARBA" id="ARBA00023136"/>
    </source>
</evidence>
<evidence type="ECO:0000256" key="13">
    <source>
        <dbReference type="SAM" id="Phobius"/>
    </source>
</evidence>
<evidence type="ECO:0000256" key="2">
    <source>
        <dbReference type="ARBA" id="ARBA00004174"/>
    </source>
</evidence>
<reference evidence="14" key="2">
    <citation type="submission" date="2023-03" db="EMBL/GenBank/DDBJ databases">
        <authorList>
            <person name="Inwood S.N."/>
            <person name="Skelly J.G."/>
            <person name="Guhlin J."/>
            <person name="Harrop T.W.R."/>
            <person name="Goldson S.G."/>
            <person name="Dearden P.K."/>
        </authorList>
    </citation>
    <scope>NUCLEOTIDE SEQUENCE</scope>
    <source>
        <strain evidence="14">Lincoln</strain>
        <tissue evidence="14">Whole body</tissue>
    </source>
</reference>
<dbReference type="Gene3D" id="1.10.630.10">
    <property type="entry name" value="Cytochrome P450"/>
    <property type="match status" value="1"/>
</dbReference>
<dbReference type="InterPro" id="IPR001128">
    <property type="entry name" value="Cyt_P450"/>
</dbReference>
<gene>
    <name evidence="14" type="ORF">PV327_011215</name>
</gene>
<dbReference type="InterPro" id="IPR050476">
    <property type="entry name" value="Insect_CytP450_Detox"/>
</dbReference>
<keyword evidence="8" id="KW-0492">Microsome</keyword>
<comment type="cofactor">
    <cofactor evidence="1">
        <name>heme</name>
        <dbReference type="ChEBI" id="CHEBI:30413"/>
    </cofactor>
</comment>
<dbReference type="GO" id="GO:0016705">
    <property type="term" value="F:oxidoreductase activity, acting on paired donors, with incorporation or reduction of molecular oxygen"/>
    <property type="evidence" value="ECO:0007669"/>
    <property type="project" value="InterPro"/>
</dbReference>
<dbReference type="AlphaFoldDB" id="A0AA39C5M3"/>
<name>A0AA39C5M3_MICHY</name>
<dbReference type="GO" id="GO:0020037">
    <property type="term" value="F:heme binding"/>
    <property type="evidence" value="ECO:0007669"/>
    <property type="project" value="InterPro"/>
</dbReference>
<evidence type="ECO:0000256" key="7">
    <source>
        <dbReference type="ARBA" id="ARBA00022824"/>
    </source>
</evidence>
<sequence>MELITIEAIVISLIILLFIWLYNWSTSTYDHWKNLGVPGPRPIPFFGNIGSVILNQQSLIEKQRELYNKWKHEPFVGFFYGRTPVLLINDLDLMKHILIMDFHKFPGRGMKVNKNSEPLEDHLLNLQ</sequence>
<comment type="subcellular location">
    <subcellularLocation>
        <location evidence="3">Endoplasmic reticulum membrane</location>
        <topology evidence="3">Peripheral membrane protein</topology>
    </subcellularLocation>
    <subcellularLocation>
        <location evidence="2">Microsome membrane</location>
        <topology evidence="2">Peripheral membrane protein</topology>
    </subcellularLocation>
</comment>
<dbReference type="SUPFAM" id="SSF48264">
    <property type="entry name" value="Cytochrome P450"/>
    <property type="match status" value="1"/>
</dbReference>
<accession>A0AA39C5M3</accession>
<evidence type="ECO:0000256" key="8">
    <source>
        <dbReference type="ARBA" id="ARBA00022848"/>
    </source>
</evidence>
<dbReference type="Pfam" id="PF00067">
    <property type="entry name" value="p450"/>
    <property type="match status" value="1"/>
</dbReference>
<evidence type="ECO:0000256" key="1">
    <source>
        <dbReference type="ARBA" id="ARBA00001971"/>
    </source>
</evidence>
<evidence type="ECO:0000256" key="4">
    <source>
        <dbReference type="ARBA" id="ARBA00010617"/>
    </source>
</evidence>
<reference evidence="14" key="1">
    <citation type="journal article" date="2023" name="bioRxiv">
        <title>Scaffold-level genome assemblies of two parasitoid biocontrol wasps reveal the parthenogenesis mechanism and an associated novel virus.</title>
        <authorList>
            <person name="Inwood S."/>
            <person name="Skelly J."/>
            <person name="Guhlin J."/>
            <person name="Harrop T."/>
            <person name="Goldson S."/>
            <person name="Dearden P."/>
        </authorList>
    </citation>
    <scope>NUCLEOTIDE SEQUENCE</scope>
    <source>
        <strain evidence="14">Lincoln</strain>
        <tissue evidence="14">Whole body</tissue>
    </source>
</reference>
<comment type="caution">
    <text evidence="14">The sequence shown here is derived from an EMBL/GenBank/DDBJ whole genome shotgun (WGS) entry which is preliminary data.</text>
</comment>
<evidence type="ECO:0000313" key="14">
    <source>
        <dbReference type="EMBL" id="KAK0158044.1"/>
    </source>
</evidence>
<proteinExistence type="inferred from homology"/>
<protein>
    <recommendedName>
        <fullName evidence="16">Cytochrome P450</fullName>
    </recommendedName>
</protein>
<evidence type="ECO:0008006" key="16">
    <source>
        <dbReference type="Google" id="ProtNLM"/>
    </source>
</evidence>
<keyword evidence="11" id="KW-0503">Monooxygenase</keyword>
<dbReference type="InterPro" id="IPR036396">
    <property type="entry name" value="Cyt_P450_sf"/>
</dbReference>
<feature type="non-terminal residue" evidence="14">
    <location>
        <position position="127"/>
    </location>
</feature>
<evidence type="ECO:0000256" key="10">
    <source>
        <dbReference type="ARBA" id="ARBA00023004"/>
    </source>
</evidence>
<evidence type="ECO:0000256" key="9">
    <source>
        <dbReference type="ARBA" id="ARBA00023002"/>
    </source>
</evidence>
<keyword evidence="5" id="KW-0349">Heme</keyword>
<evidence type="ECO:0000256" key="6">
    <source>
        <dbReference type="ARBA" id="ARBA00022723"/>
    </source>
</evidence>
<keyword evidence="6" id="KW-0479">Metal-binding</keyword>
<evidence type="ECO:0000256" key="11">
    <source>
        <dbReference type="ARBA" id="ARBA00023033"/>
    </source>
</evidence>
<keyword evidence="10" id="KW-0408">Iron</keyword>
<evidence type="ECO:0000256" key="3">
    <source>
        <dbReference type="ARBA" id="ARBA00004406"/>
    </source>
</evidence>
<comment type="similarity">
    <text evidence="4">Belongs to the cytochrome P450 family.</text>
</comment>
<dbReference type="PANTHER" id="PTHR24292">
    <property type="entry name" value="CYTOCHROME P450"/>
    <property type="match status" value="1"/>
</dbReference>